<comment type="caution">
    <text evidence="3">The sequence shown here is derived from an EMBL/GenBank/DDBJ whole genome shotgun (WGS) entry which is preliminary data.</text>
</comment>
<dbReference type="Proteomes" id="UP001151760">
    <property type="component" value="Unassembled WGS sequence"/>
</dbReference>
<keyword evidence="4" id="KW-1185">Reference proteome</keyword>
<dbReference type="InterPro" id="IPR006527">
    <property type="entry name" value="F-box-assoc_dom_typ1"/>
</dbReference>
<proteinExistence type="predicted"/>
<evidence type="ECO:0000259" key="1">
    <source>
        <dbReference type="Pfam" id="PF07734"/>
    </source>
</evidence>
<organism evidence="3 4">
    <name type="scientific">Tanacetum coccineum</name>
    <dbReference type="NCBI Taxonomy" id="301880"/>
    <lineage>
        <taxon>Eukaryota</taxon>
        <taxon>Viridiplantae</taxon>
        <taxon>Streptophyta</taxon>
        <taxon>Embryophyta</taxon>
        <taxon>Tracheophyta</taxon>
        <taxon>Spermatophyta</taxon>
        <taxon>Magnoliopsida</taxon>
        <taxon>eudicotyledons</taxon>
        <taxon>Gunneridae</taxon>
        <taxon>Pentapetalae</taxon>
        <taxon>asterids</taxon>
        <taxon>campanulids</taxon>
        <taxon>Asterales</taxon>
        <taxon>Asteraceae</taxon>
        <taxon>Asteroideae</taxon>
        <taxon>Anthemideae</taxon>
        <taxon>Anthemidinae</taxon>
        <taxon>Tanacetum</taxon>
    </lineage>
</organism>
<name>A0ABQ5G050_9ASTR</name>
<dbReference type="Pfam" id="PF25597">
    <property type="entry name" value="SH3_retrovirus"/>
    <property type="match status" value="1"/>
</dbReference>
<dbReference type="PANTHER" id="PTHR31790">
    <property type="entry name" value="OS02G0783600 PROTEIN"/>
    <property type="match status" value="1"/>
</dbReference>
<dbReference type="EMBL" id="BQNB010017947">
    <property type="protein sequence ID" value="GJT68990.1"/>
    <property type="molecule type" value="Genomic_DNA"/>
</dbReference>
<evidence type="ECO:0000259" key="2">
    <source>
        <dbReference type="Pfam" id="PF25597"/>
    </source>
</evidence>
<evidence type="ECO:0000313" key="3">
    <source>
        <dbReference type="EMBL" id="GJT68990.1"/>
    </source>
</evidence>
<protein>
    <submittedName>
        <fullName evidence="3">Zinc finger, CCHC-type containing protein</fullName>
    </submittedName>
</protein>
<dbReference type="InterPro" id="IPR052361">
    <property type="entry name" value="F-box_domain"/>
</dbReference>
<accession>A0ABQ5G050</accession>
<gene>
    <name evidence="3" type="ORF">Tco_1028276</name>
</gene>
<dbReference type="InterPro" id="IPR057670">
    <property type="entry name" value="SH3_retrovirus"/>
</dbReference>
<dbReference type="InterPro" id="IPR017451">
    <property type="entry name" value="F-box-assoc_interact_dom"/>
</dbReference>
<evidence type="ECO:0000313" key="4">
    <source>
        <dbReference type="Proteomes" id="UP001151760"/>
    </source>
</evidence>
<dbReference type="NCBIfam" id="TIGR01640">
    <property type="entry name" value="F_box_assoc_1"/>
    <property type="match status" value="1"/>
</dbReference>
<dbReference type="Pfam" id="PF07734">
    <property type="entry name" value="FBA_1"/>
    <property type="match status" value="1"/>
</dbReference>
<feature type="domain" description="Retroviral polymerase SH3-like" evidence="2">
    <location>
        <begin position="5"/>
        <end position="68"/>
    </location>
</feature>
<reference evidence="3" key="2">
    <citation type="submission" date="2022-01" db="EMBL/GenBank/DDBJ databases">
        <authorList>
            <person name="Yamashiro T."/>
            <person name="Shiraishi A."/>
            <person name="Satake H."/>
            <person name="Nakayama K."/>
        </authorList>
    </citation>
    <scope>NUCLEOTIDE SEQUENCE</scope>
</reference>
<dbReference type="PANTHER" id="PTHR31790:SF583">
    <property type="entry name" value="F-BOX PROTEIN CPR30-LIKE ISOFORM X1"/>
    <property type="match status" value="1"/>
</dbReference>
<sequence length="322" mass="36850">MVLTVVRLPDPKLKTLGERGIECIFVGYTEHSKAFRFYVIEPNESVSINSIIESRDVIFDKKIFSSVSRPSLRILSGTSDEVSNQHSYCFNVDDDPKTFDEAMKSQDVAFWKEAINDEMDSIMRSTGERKWYSFGYDESTDDFKIWKNINDFPYEDPLNSCGIFSNGALHWVTVSHDSPETQRIVSLDLAKETYGEVLLFEYDEGDTRLITLGVSGEWLCGICCYHSRHADLWVMKVYGVKDSWTKLVSFPYLMDERIDEYPVPLFVSNDGKVLLNCDPDLVIYESKDSSYEDIDRCREACVVVESLVSPFPPLALADNNEN</sequence>
<reference evidence="3" key="1">
    <citation type="journal article" date="2022" name="Int. J. Mol. Sci.">
        <title>Draft Genome of Tanacetum Coccineum: Genomic Comparison of Closely Related Tanacetum-Family Plants.</title>
        <authorList>
            <person name="Yamashiro T."/>
            <person name="Shiraishi A."/>
            <person name="Nakayama K."/>
            <person name="Satake H."/>
        </authorList>
    </citation>
    <scope>NUCLEOTIDE SEQUENCE</scope>
</reference>
<feature type="domain" description="F-box associated beta-propeller type 1" evidence="1">
    <location>
        <begin position="144"/>
        <end position="286"/>
    </location>
</feature>